<evidence type="ECO:0000256" key="5">
    <source>
        <dbReference type="ARBA" id="ARBA00022857"/>
    </source>
</evidence>
<keyword evidence="3 13" id="KW-0285">Flavoprotein</keyword>
<keyword evidence="7" id="KW-1015">Disulfide bond</keyword>
<dbReference type="InterPro" id="IPR046952">
    <property type="entry name" value="GSHR/TRXR-like"/>
</dbReference>
<feature type="binding site" evidence="11">
    <location>
        <position position="262"/>
    </location>
    <ligand>
        <name>NAD(+)</name>
        <dbReference type="ChEBI" id="CHEBI:57540"/>
    </ligand>
</feature>
<sequence length="458" mass="49847">MAQYDYDLITIGAGSGGVRATRLAGGWGHKVAIVESSRVGGTCVMRGCVPKKLLVYGAHFAEDFEDAKGYGWTLGDVSFDWPTLVGNKNKELDRLQGVYERILRDNKVELLRGRGVIVDPHTVEVDGQRHTAEKILIAVGGWPTLPDIPGIEHAVTSNEALDLPDLPKRVTIVGGGYIAVEFAGIFHALGSQVTQVIRKEMILRGFDGTIRAALQDELIRQGIDLRCETTVRSIEKTPSGAFNLRFAGGDEHETDLVMYATGRAPNTKGLGLEEVGVEMRENGAIVVDENARTSVDSIFAIGDVTDRVNLTPVAINEGRCFAETFFHDNPMTMDYTNIASAVFSQPPVGSVGMSEEEARRRGKVKIFISRFRPMKYTLSGREERTVMKLIVDAETDVVLGAHMVGVDAPEIVQGIAIALKCGATKKQFDATVGIHPTAAEEFVTMRDPIPDPSPEHTE</sequence>
<dbReference type="GO" id="GO:0005829">
    <property type="term" value="C:cytosol"/>
    <property type="evidence" value="ECO:0007669"/>
    <property type="project" value="TreeGrafter"/>
</dbReference>
<evidence type="ECO:0000256" key="9">
    <source>
        <dbReference type="ARBA" id="ARBA00049142"/>
    </source>
</evidence>
<dbReference type="InterPro" id="IPR006324">
    <property type="entry name" value="GSHR"/>
</dbReference>
<keyword evidence="18" id="KW-1185">Reference proteome</keyword>
<evidence type="ECO:0000256" key="11">
    <source>
        <dbReference type="PIRSR" id="PIRSR000350-3"/>
    </source>
</evidence>
<dbReference type="PRINTS" id="PR00411">
    <property type="entry name" value="PNDRDTASEI"/>
</dbReference>
<dbReference type="PANTHER" id="PTHR42737:SF2">
    <property type="entry name" value="GLUTATHIONE REDUCTASE"/>
    <property type="match status" value="1"/>
</dbReference>
<accession>A0A286GMW4</accession>
<dbReference type="AlphaFoldDB" id="A0A286GMW4"/>
<dbReference type="PIRSF" id="PIRSF000350">
    <property type="entry name" value="Mercury_reductase_MerA"/>
    <property type="match status" value="1"/>
</dbReference>
<reference evidence="18" key="1">
    <citation type="submission" date="2017-09" db="EMBL/GenBank/DDBJ databases">
        <authorList>
            <person name="Varghese N."/>
            <person name="Submissions S."/>
        </authorList>
    </citation>
    <scope>NUCLEOTIDE SEQUENCE [LARGE SCALE GENOMIC DNA]</scope>
    <source>
        <strain evidence="18">USBA 140</strain>
    </source>
</reference>
<evidence type="ECO:0000259" key="15">
    <source>
        <dbReference type="Pfam" id="PF02852"/>
    </source>
</evidence>
<dbReference type="Gene3D" id="3.50.50.60">
    <property type="entry name" value="FAD/NAD(P)-binding domain"/>
    <property type="match status" value="2"/>
</dbReference>
<keyword evidence="6 13" id="KW-0560">Oxidoreductase</keyword>
<evidence type="ECO:0000256" key="13">
    <source>
        <dbReference type="RuleBase" id="RU003691"/>
    </source>
</evidence>
<evidence type="ECO:0000256" key="6">
    <source>
        <dbReference type="ARBA" id="ARBA00023002"/>
    </source>
</evidence>
<comment type="cofactor">
    <cofactor evidence="11">
        <name>FAD</name>
        <dbReference type="ChEBI" id="CHEBI:57692"/>
    </cofactor>
    <text evidence="11">Binds 1 FAD per subunit.</text>
</comment>
<dbReference type="GO" id="GO:0050661">
    <property type="term" value="F:NADP binding"/>
    <property type="evidence" value="ECO:0007669"/>
    <property type="project" value="InterPro"/>
</dbReference>
<comment type="subunit">
    <text evidence="2">Homodimer.</text>
</comment>
<evidence type="ECO:0000256" key="12">
    <source>
        <dbReference type="PIRSR" id="PIRSR000350-4"/>
    </source>
</evidence>
<dbReference type="FunFam" id="3.50.50.60:FF:000051">
    <property type="entry name" value="Glutathione reductase"/>
    <property type="match status" value="1"/>
</dbReference>
<dbReference type="GO" id="GO:0045454">
    <property type="term" value="P:cell redox homeostasis"/>
    <property type="evidence" value="ECO:0007669"/>
    <property type="project" value="InterPro"/>
</dbReference>
<feature type="binding site" evidence="11">
    <location>
        <position position="52"/>
    </location>
    <ligand>
        <name>FAD</name>
        <dbReference type="ChEBI" id="CHEBI:57692"/>
    </ligand>
</feature>
<evidence type="ECO:0000256" key="8">
    <source>
        <dbReference type="ARBA" id="ARBA00023284"/>
    </source>
</evidence>
<evidence type="ECO:0000256" key="1">
    <source>
        <dbReference type="ARBA" id="ARBA00007532"/>
    </source>
</evidence>
<dbReference type="EMBL" id="OCNJ01000006">
    <property type="protein sequence ID" value="SOD96877.1"/>
    <property type="molecule type" value="Genomic_DNA"/>
</dbReference>
<dbReference type="Pfam" id="PF07992">
    <property type="entry name" value="Pyr_redox_2"/>
    <property type="match status" value="1"/>
</dbReference>
<dbReference type="PANTHER" id="PTHR42737">
    <property type="entry name" value="GLUTATHIONE REDUCTASE"/>
    <property type="match status" value="1"/>
</dbReference>
<evidence type="ECO:0000313" key="17">
    <source>
        <dbReference type="EMBL" id="SOD96877.1"/>
    </source>
</evidence>
<dbReference type="PRINTS" id="PR00368">
    <property type="entry name" value="FADPNR"/>
</dbReference>
<dbReference type="InterPro" id="IPR036188">
    <property type="entry name" value="FAD/NAD-bd_sf"/>
</dbReference>
<proteinExistence type="inferred from homology"/>
<feature type="domain" description="FAD/NAD(P)-binding" evidence="16">
    <location>
        <begin position="6"/>
        <end position="318"/>
    </location>
</feature>
<dbReference type="SUPFAM" id="SSF51905">
    <property type="entry name" value="FAD/NAD(P)-binding domain"/>
    <property type="match status" value="1"/>
</dbReference>
<dbReference type="NCBIfam" id="TIGR01424">
    <property type="entry name" value="gluta_reduc_2"/>
    <property type="match status" value="1"/>
</dbReference>
<comment type="catalytic activity">
    <reaction evidence="9 14">
        <text>2 glutathione + NADP(+) = glutathione disulfide + NADPH + H(+)</text>
        <dbReference type="Rhea" id="RHEA:11740"/>
        <dbReference type="ChEBI" id="CHEBI:15378"/>
        <dbReference type="ChEBI" id="CHEBI:57783"/>
        <dbReference type="ChEBI" id="CHEBI:57925"/>
        <dbReference type="ChEBI" id="CHEBI:58297"/>
        <dbReference type="ChEBI" id="CHEBI:58349"/>
        <dbReference type="EC" id="1.8.1.7"/>
    </reaction>
</comment>
<dbReference type="InterPro" id="IPR001100">
    <property type="entry name" value="Pyr_nuc-diS_OxRdtase"/>
</dbReference>
<organism evidence="17 18">
    <name type="scientific">Caenispirillum bisanense</name>
    <dbReference type="NCBI Taxonomy" id="414052"/>
    <lineage>
        <taxon>Bacteria</taxon>
        <taxon>Pseudomonadati</taxon>
        <taxon>Pseudomonadota</taxon>
        <taxon>Alphaproteobacteria</taxon>
        <taxon>Rhodospirillales</taxon>
        <taxon>Novispirillaceae</taxon>
        <taxon>Caenispirillum</taxon>
    </lineage>
</organism>
<dbReference type="Proteomes" id="UP000219621">
    <property type="component" value="Unassembled WGS sequence"/>
</dbReference>
<evidence type="ECO:0000256" key="10">
    <source>
        <dbReference type="PIRSR" id="PIRSR000350-2"/>
    </source>
</evidence>
<feature type="binding site" evidence="11">
    <location>
        <position position="115"/>
    </location>
    <ligand>
        <name>FAD</name>
        <dbReference type="ChEBI" id="CHEBI:57692"/>
    </ligand>
</feature>
<dbReference type="InterPro" id="IPR004099">
    <property type="entry name" value="Pyr_nucl-diS_OxRdtase_dimer"/>
</dbReference>
<evidence type="ECO:0000256" key="7">
    <source>
        <dbReference type="ARBA" id="ARBA00023157"/>
    </source>
</evidence>
<dbReference type="GO" id="GO:0006749">
    <property type="term" value="P:glutathione metabolic process"/>
    <property type="evidence" value="ECO:0007669"/>
    <property type="project" value="InterPro"/>
</dbReference>
<keyword evidence="5 14" id="KW-0521">NADP</keyword>
<keyword evidence="11" id="KW-0547">Nucleotide-binding</keyword>
<dbReference type="InterPro" id="IPR012999">
    <property type="entry name" value="Pyr_OxRdtase_I_AS"/>
</dbReference>
<feature type="domain" description="Pyridine nucleotide-disulphide oxidoreductase dimerisation" evidence="15">
    <location>
        <begin position="338"/>
        <end position="445"/>
    </location>
</feature>
<dbReference type="InterPro" id="IPR016156">
    <property type="entry name" value="FAD/NAD-linked_Rdtase_dimer_sf"/>
</dbReference>
<dbReference type="SUPFAM" id="SSF55424">
    <property type="entry name" value="FAD/NAD-linked reductases, dimerisation (C-terminal) domain"/>
    <property type="match status" value="1"/>
</dbReference>
<dbReference type="RefSeq" id="WP_097279911.1">
    <property type="nucleotide sequence ID" value="NZ_OCNJ01000006.1"/>
</dbReference>
<dbReference type="OrthoDB" id="9764616at2"/>
<comment type="function">
    <text evidence="14">Catalyzes the reduction of glutathione disulfide (GSSG) to reduced glutathione (GSH).</text>
</comment>
<dbReference type="GO" id="GO:0004362">
    <property type="term" value="F:glutathione-disulfide reductase (NADPH) activity"/>
    <property type="evidence" value="ECO:0007669"/>
    <property type="project" value="UniProtKB-EC"/>
</dbReference>
<keyword evidence="8 13" id="KW-0676">Redox-active center</keyword>
<evidence type="ECO:0000256" key="3">
    <source>
        <dbReference type="ARBA" id="ARBA00022630"/>
    </source>
</evidence>
<keyword evidence="11" id="KW-0520">NAD</keyword>
<dbReference type="PROSITE" id="PS00076">
    <property type="entry name" value="PYRIDINE_REDOX_1"/>
    <property type="match status" value="1"/>
</dbReference>
<evidence type="ECO:0000259" key="16">
    <source>
        <dbReference type="Pfam" id="PF07992"/>
    </source>
</evidence>
<feature type="binding site" evidence="11">
    <location>
        <begin position="174"/>
        <end position="181"/>
    </location>
    <ligand>
        <name>NAD(+)</name>
        <dbReference type="ChEBI" id="CHEBI:57540"/>
    </ligand>
</feature>
<evidence type="ECO:0000256" key="2">
    <source>
        <dbReference type="ARBA" id="ARBA00011738"/>
    </source>
</evidence>
<feature type="binding site" evidence="11">
    <location>
        <position position="303"/>
    </location>
    <ligand>
        <name>FAD</name>
        <dbReference type="ChEBI" id="CHEBI:57692"/>
    </ligand>
</feature>
<feature type="active site" description="Proton acceptor" evidence="10">
    <location>
        <position position="435"/>
    </location>
</feature>
<gene>
    <name evidence="17" type="ORF">SAMN05421508_106138</name>
</gene>
<dbReference type="NCBIfam" id="NF004776">
    <property type="entry name" value="PRK06116.1"/>
    <property type="match status" value="1"/>
</dbReference>
<evidence type="ECO:0000256" key="4">
    <source>
        <dbReference type="ARBA" id="ARBA00022827"/>
    </source>
</evidence>
<evidence type="ECO:0000256" key="14">
    <source>
        <dbReference type="RuleBase" id="RU365040"/>
    </source>
</evidence>
<name>A0A286GMW4_9PROT</name>
<dbReference type="InterPro" id="IPR023753">
    <property type="entry name" value="FAD/NAD-binding_dom"/>
</dbReference>
<feature type="disulfide bond" description="Redox-active" evidence="12">
    <location>
        <begin position="43"/>
        <end position="48"/>
    </location>
</feature>
<dbReference type="GO" id="GO:0050660">
    <property type="term" value="F:flavin adenine dinucleotide binding"/>
    <property type="evidence" value="ECO:0007669"/>
    <property type="project" value="InterPro"/>
</dbReference>
<dbReference type="Gene3D" id="3.30.390.30">
    <property type="match status" value="1"/>
</dbReference>
<comment type="similarity">
    <text evidence="1 13">Belongs to the class-I pyridine nucleotide-disulfide oxidoreductase family.</text>
</comment>
<dbReference type="EC" id="1.8.1.7" evidence="14"/>
<keyword evidence="4 11" id="KW-0274">FAD</keyword>
<dbReference type="GO" id="GO:0034599">
    <property type="term" value="P:cellular response to oxidative stress"/>
    <property type="evidence" value="ECO:0007669"/>
    <property type="project" value="TreeGrafter"/>
</dbReference>
<dbReference type="Pfam" id="PF02852">
    <property type="entry name" value="Pyr_redox_dim"/>
    <property type="match status" value="1"/>
</dbReference>
<protein>
    <recommendedName>
        <fullName evidence="14">Glutathione reductase</fullName>
        <shortName evidence="14">GRase</shortName>
        <ecNumber evidence="14">1.8.1.7</ecNumber>
    </recommendedName>
</protein>
<evidence type="ECO:0000313" key="18">
    <source>
        <dbReference type="Proteomes" id="UP000219621"/>
    </source>
</evidence>